<accession>A0A0C9UVS8</accession>
<evidence type="ECO:0000313" key="2">
    <source>
        <dbReference type="EMBL" id="KIJ29401.1"/>
    </source>
</evidence>
<sequence>MINLKQLRKDVQKAVKREGSILSNPRAVKSVKLIDGKEIIWDEIPEESQATSPMQDVAGGSRRLPDIINPNTYFHFRHMDAEAEGYEEHERREENKYEYEGEDEPQPDMETQDVSEDVKVVGDHSYSLREMALSAMYGHEAPLDEHPQCVSTDCMSPGVYDYTDIFPYIEYASGMGKP</sequence>
<name>A0A0C9UVS8_SPHS4</name>
<protein>
    <submittedName>
        <fullName evidence="2">Unplaced genomic scaffold SPHSTscaffold_209, whole genome shotgun sequence</fullName>
    </submittedName>
</protein>
<evidence type="ECO:0000256" key="1">
    <source>
        <dbReference type="SAM" id="MobiDB-lite"/>
    </source>
</evidence>
<feature type="compositionally biased region" description="Basic and acidic residues" evidence="1">
    <location>
        <begin position="79"/>
        <end position="99"/>
    </location>
</feature>
<dbReference type="HOGENOM" id="CLU_1511533_0_0_1"/>
<feature type="region of interest" description="Disordered" evidence="1">
    <location>
        <begin position="79"/>
        <end position="113"/>
    </location>
</feature>
<keyword evidence="3" id="KW-1185">Reference proteome</keyword>
<dbReference type="EMBL" id="KN837284">
    <property type="protein sequence ID" value="KIJ29401.1"/>
    <property type="molecule type" value="Genomic_DNA"/>
</dbReference>
<gene>
    <name evidence="2" type="ORF">M422DRAFT_269241</name>
</gene>
<proteinExistence type="predicted"/>
<dbReference type="AlphaFoldDB" id="A0A0C9UVS8"/>
<feature type="compositionally biased region" description="Acidic residues" evidence="1">
    <location>
        <begin position="100"/>
        <end position="113"/>
    </location>
</feature>
<dbReference type="Proteomes" id="UP000054279">
    <property type="component" value="Unassembled WGS sequence"/>
</dbReference>
<evidence type="ECO:0000313" key="3">
    <source>
        <dbReference type="Proteomes" id="UP000054279"/>
    </source>
</evidence>
<organism evidence="2 3">
    <name type="scientific">Sphaerobolus stellatus (strain SS14)</name>
    <dbReference type="NCBI Taxonomy" id="990650"/>
    <lineage>
        <taxon>Eukaryota</taxon>
        <taxon>Fungi</taxon>
        <taxon>Dikarya</taxon>
        <taxon>Basidiomycota</taxon>
        <taxon>Agaricomycotina</taxon>
        <taxon>Agaricomycetes</taxon>
        <taxon>Phallomycetidae</taxon>
        <taxon>Geastrales</taxon>
        <taxon>Sphaerobolaceae</taxon>
        <taxon>Sphaerobolus</taxon>
    </lineage>
</organism>
<reference evidence="2 3" key="1">
    <citation type="submission" date="2014-06" db="EMBL/GenBank/DDBJ databases">
        <title>Evolutionary Origins and Diversification of the Mycorrhizal Mutualists.</title>
        <authorList>
            <consortium name="DOE Joint Genome Institute"/>
            <consortium name="Mycorrhizal Genomics Consortium"/>
            <person name="Kohler A."/>
            <person name="Kuo A."/>
            <person name="Nagy L.G."/>
            <person name="Floudas D."/>
            <person name="Copeland A."/>
            <person name="Barry K.W."/>
            <person name="Cichocki N."/>
            <person name="Veneault-Fourrey C."/>
            <person name="LaButti K."/>
            <person name="Lindquist E.A."/>
            <person name="Lipzen A."/>
            <person name="Lundell T."/>
            <person name="Morin E."/>
            <person name="Murat C."/>
            <person name="Riley R."/>
            <person name="Ohm R."/>
            <person name="Sun H."/>
            <person name="Tunlid A."/>
            <person name="Henrissat B."/>
            <person name="Grigoriev I.V."/>
            <person name="Hibbett D.S."/>
            <person name="Martin F."/>
        </authorList>
    </citation>
    <scope>NUCLEOTIDE SEQUENCE [LARGE SCALE GENOMIC DNA]</scope>
    <source>
        <strain evidence="2 3">SS14</strain>
    </source>
</reference>